<evidence type="ECO:0000313" key="1">
    <source>
        <dbReference type="EnsemblPlants" id="TuG1812S0002739300.01.T01"/>
    </source>
</evidence>
<evidence type="ECO:0000313" key="2">
    <source>
        <dbReference type="Proteomes" id="UP000015106"/>
    </source>
</evidence>
<keyword evidence="2" id="KW-1185">Reference proteome</keyword>
<name>A0A8R7RB89_TRIUA</name>
<accession>A0A8R7RB89</accession>
<reference evidence="1" key="2">
    <citation type="submission" date="2022-06" db="UniProtKB">
        <authorList>
            <consortium name="EnsemblPlants"/>
        </authorList>
    </citation>
    <scope>IDENTIFICATION</scope>
</reference>
<dbReference type="AlphaFoldDB" id="A0A8R7RB89"/>
<protein>
    <submittedName>
        <fullName evidence="1">Uncharacterized protein</fullName>
    </submittedName>
</protein>
<reference evidence="2" key="1">
    <citation type="journal article" date="2013" name="Nature">
        <title>Draft genome of the wheat A-genome progenitor Triticum urartu.</title>
        <authorList>
            <person name="Ling H.Q."/>
            <person name="Zhao S."/>
            <person name="Liu D."/>
            <person name="Wang J."/>
            <person name="Sun H."/>
            <person name="Zhang C."/>
            <person name="Fan H."/>
            <person name="Li D."/>
            <person name="Dong L."/>
            <person name="Tao Y."/>
            <person name="Gao C."/>
            <person name="Wu H."/>
            <person name="Li Y."/>
            <person name="Cui Y."/>
            <person name="Guo X."/>
            <person name="Zheng S."/>
            <person name="Wang B."/>
            <person name="Yu K."/>
            <person name="Liang Q."/>
            <person name="Yang W."/>
            <person name="Lou X."/>
            <person name="Chen J."/>
            <person name="Feng M."/>
            <person name="Jian J."/>
            <person name="Zhang X."/>
            <person name="Luo G."/>
            <person name="Jiang Y."/>
            <person name="Liu J."/>
            <person name="Wang Z."/>
            <person name="Sha Y."/>
            <person name="Zhang B."/>
            <person name="Wu H."/>
            <person name="Tang D."/>
            <person name="Shen Q."/>
            <person name="Xue P."/>
            <person name="Zou S."/>
            <person name="Wang X."/>
            <person name="Liu X."/>
            <person name="Wang F."/>
            <person name="Yang Y."/>
            <person name="An X."/>
            <person name="Dong Z."/>
            <person name="Zhang K."/>
            <person name="Zhang X."/>
            <person name="Luo M.C."/>
            <person name="Dvorak J."/>
            <person name="Tong Y."/>
            <person name="Wang J."/>
            <person name="Yang H."/>
            <person name="Li Z."/>
            <person name="Wang D."/>
            <person name="Zhang A."/>
            <person name="Wang J."/>
        </authorList>
    </citation>
    <scope>NUCLEOTIDE SEQUENCE</scope>
    <source>
        <strain evidence="2">cv. G1812</strain>
    </source>
</reference>
<proteinExistence type="predicted"/>
<dbReference type="Proteomes" id="UP000015106">
    <property type="component" value="Unassembled WGS sequence"/>
</dbReference>
<organism evidence="1 2">
    <name type="scientific">Triticum urartu</name>
    <name type="common">Red wild einkorn</name>
    <name type="synonym">Crithodium urartu</name>
    <dbReference type="NCBI Taxonomy" id="4572"/>
    <lineage>
        <taxon>Eukaryota</taxon>
        <taxon>Viridiplantae</taxon>
        <taxon>Streptophyta</taxon>
        <taxon>Embryophyta</taxon>
        <taxon>Tracheophyta</taxon>
        <taxon>Spermatophyta</taxon>
        <taxon>Magnoliopsida</taxon>
        <taxon>Liliopsida</taxon>
        <taxon>Poales</taxon>
        <taxon>Poaceae</taxon>
        <taxon>BOP clade</taxon>
        <taxon>Pooideae</taxon>
        <taxon>Triticodae</taxon>
        <taxon>Triticeae</taxon>
        <taxon>Triticinae</taxon>
        <taxon>Triticum</taxon>
    </lineage>
</organism>
<dbReference type="EnsemblPlants" id="TuG1812S0002739300.01.T01">
    <property type="protein sequence ID" value="TuG1812S0002739300.01.T01"/>
    <property type="gene ID" value="TuG1812S0002739300.01"/>
</dbReference>
<sequence>PPFTAATLDRSTTQCQAVRCRSSGGAHLNLSTPPPGCSCSSVPSGKFVLQHMVSLSCTCLYRPTSPAPQAALLSCACCSTDILQLLRTCVHRHARRRPQLHRVRASAPDPLPPWSLHIVTTRSATGTTA</sequence>
<dbReference type="Gramene" id="TuG1812S0002739300.01.T01">
    <property type="protein sequence ID" value="TuG1812S0002739300.01.T01"/>
    <property type="gene ID" value="TuG1812S0002739300.01"/>
</dbReference>